<gene>
    <name evidence="2" type="ORF">ABR748_32365</name>
</gene>
<evidence type="ECO:0000313" key="2">
    <source>
        <dbReference type="EMBL" id="MER0428867.1"/>
    </source>
</evidence>
<evidence type="ECO:0000256" key="1">
    <source>
        <dbReference type="SAM" id="MobiDB-lite"/>
    </source>
</evidence>
<protein>
    <submittedName>
        <fullName evidence="2">Uncharacterized protein</fullName>
    </submittedName>
</protein>
<accession>A0ABV1QCG6</accession>
<dbReference type="RefSeq" id="WP_350240916.1">
    <property type="nucleotide sequence ID" value="NZ_JBEJUE010000044.1"/>
</dbReference>
<proteinExistence type="predicted"/>
<evidence type="ECO:0000313" key="3">
    <source>
        <dbReference type="Proteomes" id="UP001456562"/>
    </source>
</evidence>
<feature type="compositionally biased region" description="Basic and acidic residues" evidence="1">
    <location>
        <begin position="38"/>
        <end position="62"/>
    </location>
</feature>
<feature type="region of interest" description="Disordered" evidence="1">
    <location>
        <begin position="34"/>
        <end position="62"/>
    </location>
</feature>
<dbReference type="EMBL" id="JBEJUE010000044">
    <property type="protein sequence ID" value="MER0428867.1"/>
    <property type="molecule type" value="Genomic_DNA"/>
</dbReference>
<dbReference type="Proteomes" id="UP001456562">
    <property type="component" value="Unassembled WGS sequence"/>
</dbReference>
<name>A0ABV1QCG6_STRMI</name>
<sequence length="161" mass="16651">MTRTIPARAGSTCPICEGNFETCRCTGAAPLGSPRAGVADDIRREDDRGGHDGRGYERDETDGFHQLVRQLTVEGDGLAVAAGRHARRTLAQMAPGTLRQPVLLMTRPLSFTPTPPAGPVAGGSCGSCGGAGGKTVDTSADGVTRQHWQTCTTCNGTGAAR</sequence>
<reference evidence="2 3" key="1">
    <citation type="submission" date="2024-01" db="EMBL/GenBank/DDBJ databases">
        <title>Metagenomic exploration of the rhizosphere soil microbial community and their significance in facilitating the development of wild simulated ginseng.</title>
        <authorList>
            <person name="Huang J."/>
        </authorList>
    </citation>
    <scope>NUCLEOTIDE SEQUENCE [LARGE SCALE GENOMIC DNA]</scope>
    <source>
        <strain evidence="2 3">WY141</strain>
    </source>
</reference>
<keyword evidence="3" id="KW-1185">Reference proteome</keyword>
<comment type="caution">
    <text evidence="2">The sequence shown here is derived from an EMBL/GenBank/DDBJ whole genome shotgun (WGS) entry which is preliminary data.</text>
</comment>
<organism evidence="2 3">
    <name type="scientific">Streptomyces microflavus</name>
    <name type="common">Streptomyces lipmanii</name>
    <dbReference type="NCBI Taxonomy" id="1919"/>
    <lineage>
        <taxon>Bacteria</taxon>
        <taxon>Bacillati</taxon>
        <taxon>Actinomycetota</taxon>
        <taxon>Actinomycetes</taxon>
        <taxon>Kitasatosporales</taxon>
        <taxon>Streptomycetaceae</taxon>
        <taxon>Streptomyces</taxon>
    </lineage>
</organism>